<dbReference type="PROSITE" id="PS51257">
    <property type="entry name" value="PROKAR_LIPOPROTEIN"/>
    <property type="match status" value="1"/>
</dbReference>
<protein>
    <submittedName>
        <fullName evidence="1">DUF4861 domain-containing protein</fullName>
    </submittedName>
</protein>
<dbReference type="InterPro" id="IPR032342">
    <property type="entry name" value="DUF4861"/>
</dbReference>
<proteinExistence type="predicted"/>
<dbReference type="GO" id="GO:0030246">
    <property type="term" value="F:carbohydrate binding"/>
    <property type="evidence" value="ECO:0007669"/>
    <property type="project" value="InterPro"/>
</dbReference>
<reference evidence="1 2" key="1">
    <citation type="submission" date="2018-08" db="EMBL/GenBank/DDBJ databases">
        <title>A genome reference for cultivated species of the human gut microbiota.</title>
        <authorList>
            <person name="Zou Y."/>
            <person name="Xue W."/>
            <person name="Luo G."/>
        </authorList>
    </citation>
    <scope>NUCLEOTIDE SEQUENCE [LARGE SCALE GENOMIC DNA]</scope>
    <source>
        <strain evidence="1 2">TF10-3AC</strain>
    </source>
</reference>
<dbReference type="Pfam" id="PF16153">
    <property type="entry name" value="DUF4861"/>
    <property type="match status" value="1"/>
</dbReference>
<dbReference type="EMBL" id="QSQT01000039">
    <property type="protein sequence ID" value="RGK51649.1"/>
    <property type="molecule type" value="Genomic_DNA"/>
</dbReference>
<name>A0A3E4MPG4_9BACT</name>
<dbReference type="GO" id="GO:0003824">
    <property type="term" value="F:catalytic activity"/>
    <property type="evidence" value="ECO:0007669"/>
    <property type="project" value="InterPro"/>
</dbReference>
<organism evidence="1 2">
    <name type="scientific">Phocaeicola plebeius</name>
    <dbReference type="NCBI Taxonomy" id="310297"/>
    <lineage>
        <taxon>Bacteria</taxon>
        <taxon>Pseudomonadati</taxon>
        <taxon>Bacteroidota</taxon>
        <taxon>Bacteroidia</taxon>
        <taxon>Bacteroidales</taxon>
        <taxon>Bacteroidaceae</taxon>
        <taxon>Phocaeicola</taxon>
    </lineage>
</organism>
<gene>
    <name evidence="1" type="ORF">DXD04_14925</name>
</gene>
<sequence>MRKTLFAAAACATVLWTGCSKSESVTVTIANPLAIERTGEMVEIPVNDIYTQLNLSDTAQFVIYDEKAQEVPYQLTYDEKVIFPVSIASKASVNYTVQQGTPSLVNAVVYGRCYPERLDDIAWENDRAAYRAYGPALQKSGEKAYGYDVFTKSVEELVVEDRYAMELDSASRAEIKALREAGKKEEADSLSRAISYHIDHGNGMDCYAVGPTLGGGTAALMPDSAIVYPYCYKDFEILDNGPLRFTVKLVFNPLVVKNDSNVVETRIIQLDKGSQLNKTTVSYEYLTQTTPVAAGLVLHAANPEGYAYDAAKGYISYADPTTNAEAGNGIVYVGAVFPASVQTTTQLFEKPVGDALGHVLGISTYEPGNDFVYYWGSGWSKYGFEKAEDWTNYLKDYAEKVRNPLVVTVQK</sequence>
<dbReference type="SUPFAM" id="SSF74650">
    <property type="entry name" value="Galactose mutarotase-like"/>
    <property type="match status" value="1"/>
</dbReference>
<dbReference type="GO" id="GO:0005975">
    <property type="term" value="P:carbohydrate metabolic process"/>
    <property type="evidence" value="ECO:0007669"/>
    <property type="project" value="InterPro"/>
</dbReference>
<dbReference type="RefSeq" id="WP_117673985.1">
    <property type="nucleotide sequence ID" value="NZ_CABOGR010000039.1"/>
</dbReference>
<dbReference type="AlphaFoldDB" id="A0A3E4MPG4"/>
<keyword evidence="2" id="KW-1185">Reference proteome</keyword>
<accession>A0A3E4MPG4</accession>
<evidence type="ECO:0000313" key="2">
    <source>
        <dbReference type="Proteomes" id="UP000260862"/>
    </source>
</evidence>
<dbReference type="Proteomes" id="UP000260862">
    <property type="component" value="Unassembled WGS sequence"/>
</dbReference>
<comment type="caution">
    <text evidence="1">The sequence shown here is derived from an EMBL/GenBank/DDBJ whole genome shotgun (WGS) entry which is preliminary data.</text>
</comment>
<evidence type="ECO:0000313" key="1">
    <source>
        <dbReference type="EMBL" id="RGK51649.1"/>
    </source>
</evidence>
<dbReference type="InterPro" id="IPR011013">
    <property type="entry name" value="Gal_mutarotase_sf_dom"/>
</dbReference>